<dbReference type="EMBL" id="PGVD01000013">
    <property type="protein sequence ID" value="PLR99967.1"/>
    <property type="molecule type" value="Genomic_DNA"/>
</dbReference>
<dbReference type="CDD" id="cd02440">
    <property type="entry name" value="AdoMet_MTases"/>
    <property type="match status" value="1"/>
</dbReference>
<dbReference type="Proteomes" id="UP000235114">
    <property type="component" value="Unassembled WGS sequence"/>
</dbReference>
<dbReference type="Gene3D" id="3.40.50.150">
    <property type="entry name" value="Vaccinia Virus protein VP39"/>
    <property type="match status" value="1"/>
</dbReference>
<keyword evidence="4" id="KW-0819">tRNA processing</keyword>
<feature type="binding site" evidence="4">
    <location>
        <position position="130"/>
    </location>
    <ligand>
        <name>S-adenosyl-L-methionine</name>
        <dbReference type="ChEBI" id="CHEBI:59789"/>
    </ligand>
</feature>
<dbReference type="RefSeq" id="WP_101579209.1">
    <property type="nucleotide sequence ID" value="NZ_PGVA01000068.1"/>
</dbReference>
<keyword evidence="3 4" id="KW-0949">S-adenosyl-L-methionine</keyword>
<keyword evidence="2 4" id="KW-0808">Transferase</keyword>
<feature type="binding site" evidence="4">
    <location>
        <position position="83"/>
    </location>
    <ligand>
        <name>S-adenosyl-L-methionine</name>
        <dbReference type="ChEBI" id="CHEBI:59789"/>
    </ligand>
</feature>
<keyword evidence="4" id="KW-0460">Magnesium</keyword>
<dbReference type="InterPro" id="IPR002935">
    <property type="entry name" value="SAM_O-MeTrfase"/>
</dbReference>
<feature type="binding site" evidence="4">
    <location>
        <position position="36"/>
    </location>
    <ligand>
        <name>S-adenosyl-L-methionine</name>
        <dbReference type="ChEBI" id="CHEBI:59789"/>
    </ligand>
</feature>
<accession>A0A2N5GGS6</accession>
<evidence type="ECO:0000313" key="8">
    <source>
        <dbReference type="Proteomes" id="UP000235114"/>
    </source>
</evidence>
<comment type="caution">
    <text evidence="5">The sequence shown here is derived from an EMBL/GenBank/DDBJ whole genome shotgun (WGS) entry which is preliminary data.</text>
</comment>
<dbReference type="OrthoDB" id="9799672at2"/>
<evidence type="ECO:0000313" key="6">
    <source>
        <dbReference type="EMBL" id="PLR99967.1"/>
    </source>
</evidence>
<dbReference type="PANTHER" id="PTHR10509:SF14">
    <property type="entry name" value="CAFFEOYL-COA O-METHYLTRANSFERASE 3-RELATED"/>
    <property type="match status" value="1"/>
</dbReference>
<reference evidence="6 8" key="2">
    <citation type="submission" date="2017-12" db="EMBL/GenBank/DDBJ databases">
        <title>Comparative Functional Genomics of Dry Heat Resistant strains isolated from the Viking Spacecraft.</title>
        <authorList>
            <person name="Seuylemezian A."/>
            <person name="Cooper K."/>
            <person name="Vaishampayan P."/>
        </authorList>
    </citation>
    <scope>NUCLEOTIDE SEQUENCE [LARGE SCALE GENOMIC DNA]</scope>
    <source>
        <strain evidence="6 8">ATCC 29669</strain>
    </source>
</reference>
<comment type="subunit">
    <text evidence="4">Homodimer.</text>
</comment>
<feature type="binding site" evidence="4">
    <location>
        <position position="66"/>
    </location>
    <ligand>
        <name>S-adenosyl-L-methionine</name>
        <dbReference type="ChEBI" id="CHEBI:59789"/>
    </ligand>
</feature>
<dbReference type="HAMAP" id="MF_02217">
    <property type="entry name" value="TrmR_methyltr"/>
    <property type="match status" value="1"/>
</dbReference>
<keyword evidence="1 4" id="KW-0489">Methyltransferase</keyword>
<dbReference type="SUPFAM" id="SSF53335">
    <property type="entry name" value="S-adenosyl-L-methionine-dependent methyltransferases"/>
    <property type="match status" value="1"/>
</dbReference>
<dbReference type="PROSITE" id="PS51682">
    <property type="entry name" value="SAM_OMT_I"/>
    <property type="match status" value="1"/>
</dbReference>
<keyword evidence="8" id="KW-1185">Reference proteome</keyword>
<dbReference type="InterPro" id="IPR050362">
    <property type="entry name" value="Cation-dep_OMT"/>
</dbReference>
<feature type="binding site" evidence="4">
    <location>
        <begin position="110"/>
        <end position="111"/>
    </location>
    <ligand>
        <name>S-adenosyl-L-methionine</name>
        <dbReference type="ChEBI" id="CHEBI:59789"/>
    </ligand>
</feature>
<proteinExistence type="inferred from homology"/>
<evidence type="ECO:0000256" key="3">
    <source>
        <dbReference type="ARBA" id="ARBA00022691"/>
    </source>
</evidence>
<evidence type="ECO:0000313" key="7">
    <source>
        <dbReference type="Proteomes" id="UP000234951"/>
    </source>
</evidence>
<dbReference type="InterPro" id="IPR043675">
    <property type="entry name" value="TrmR_methyltr"/>
</dbReference>
<feature type="binding site" evidence="4">
    <location>
        <position position="156"/>
    </location>
    <ligand>
        <name>Mg(2+)</name>
        <dbReference type="ChEBI" id="CHEBI:18420"/>
    </ligand>
</feature>
<dbReference type="GO" id="GO:0008171">
    <property type="term" value="F:O-methyltransferase activity"/>
    <property type="evidence" value="ECO:0007669"/>
    <property type="project" value="InterPro"/>
</dbReference>
<protein>
    <recommendedName>
        <fullName evidence="4">tRNA 5-hydroxyuridine methyltransferase</fullName>
        <ecNumber evidence="4">2.1.1.-</ecNumber>
    </recommendedName>
    <alternativeName>
        <fullName evidence="4">ho5U methyltransferase</fullName>
    </alternativeName>
</protein>
<gene>
    <name evidence="4" type="primary">trmR</name>
    <name evidence="5" type="ORF">CU635_20410</name>
    <name evidence="6" type="ORF">CVD25_03795</name>
</gene>
<comment type="catalytic activity">
    <reaction evidence="4">
        <text>5-hydroxyuridine(34) in tRNA + S-adenosyl-L-methionine = 5-methoxyuridine(34) in tRNA + S-adenosyl-L-homocysteine + H(+)</text>
        <dbReference type="Rhea" id="RHEA:60524"/>
        <dbReference type="Rhea" id="RHEA-COMP:13381"/>
        <dbReference type="Rhea" id="RHEA-COMP:15591"/>
        <dbReference type="ChEBI" id="CHEBI:15378"/>
        <dbReference type="ChEBI" id="CHEBI:57856"/>
        <dbReference type="ChEBI" id="CHEBI:59789"/>
        <dbReference type="ChEBI" id="CHEBI:136877"/>
        <dbReference type="ChEBI" id="CHEBI:143860"/>
    </reaction>
</comment>
<evidence type="ECO:0000256" key="2">
    <source>
        <dbReference type="ARBA" id="ARBA00022679"/>
    </source>
</evidence>
<evidence type="ECO:0000313" key="5">
    <source>
        <dbReference type="EMBL" id="PLR79957.1"/>
    </source>
</evidence>
<dbReference type="Pfam" id="PF01596">
    <property type="entry name" value="Methyltransf_3"/>
    <property type="match status" value="1"/>
</dbReference>
<dbReference type="EMBL" id="PGVA01000068">
    <property type="protein sequence ID" value="PLR79957.1"/>
    <property type="molecule type" value="Genomic_DNA"/>
</dbReference>
<reference evidence="5 7" key="1">
    <citation type="submission" date="2017-11" db="EMBL/GenBank/DDBJ databases">
        <title>Comparitive Functional Genomics of Dry Heat Resistant strains isolated from the Viking Spacecraft.</title>
        <authorList>
            <person name="Seuylemezian A."/>
            <person name="Cooper K."/>
            <person name="Vaishampayan P."/>
        </authorList>
    </citation>
    <scope>NUCLEOTIDE SEQUENCE [LARGE SCALE GENOMIC DNA]</scope>
    <source>
        <strain evidence="5 7">M4.6</strain>
    </source>
</reference>
<comment type="similarity">
    <text evidence="4">Belongs to the class I-like SAM-binding methyltransferase superfamily. Cation-dependent O-methyltransferase family.</text>
</comment>
<evidence type="ECO:0000256" key="1">
    <source>
        <dbReference type="ARBA" id="ARBA00022603"/>
    </source>
</evidence>
<dbReference type="Proteomes" id="UP000234951">
    <property type="component" value="Unassembled WGS sequence"/>
</dbReference>
<feature type="binding site" evidence="4">
    <location>
        <position position="157"/>
    </location>
    <ligand>
        <name>Mg(2+)</name>
        <dbReference type="ChEBI" id="CHEBI:18420"/>
    </ligand>
</feature>
<dbReference type="AlphaFoldDB" id="A0A2N5GGS6"/>
<name>A0A2N5GGS6_9BACI</name>
<feature type="binding site" evidence="4">
    <location>
        <position position="130"/>
    </location>
    <ligand>
        <name>Mg(2+)</name>
        <dbReference type="ChEBI" id="CHEBI:18420"/>
    </ligand>
</feature>
<dbReference type="GO" id="GO:0008757">
    <property type="term" value="F:S-adenosylmethionine-dependent methyltransferase activity"/>
    <property type="evidence" value="ECO:0007669"/>
    <property type="project" value="TreeGrafter"/>
</dbReference>
<dbReference type="EC" id="2.1.1.-" evidence="4"/>
<sequence length="211" mass="23684">MLNEELQAYLDELIPERPELIMEIERYAALYHVPIMENSGMEVLLQLLRIHRPDSILEIGAAIGYSALRMSLALPSAKIVTVERDEERVAIALENFKKAGNSMITLVKGDALQVDVEVASHAPFDAIFIDAAKGQYRRFFELYSAFLKAGGLMITDNVLFKGLVSAEQIDHKRTRSLVNKIKDFNSWLVNHPDYDTVILPVGDGIAVSKKR</sequence>
<dbReference type="GO" id="GO:0030488">
    <property type="term" value="P:tRNA methylation"/>
    <property type="evidence" value="ECO:0007669"/>
    <property type="project" value="UniProtKB-UniRule"/>
</dbReference>
<organism evidence="5 7">
    <name type="scientific">Bacillus canaveralius</name>
    <dbReference type="NCBI Taxonomy" id="1403243"/>
    <lineage>
        <taxon>Bacteria</taxon>
        <taxon>Bacillati</taxon>
        <taxon>Bacillota</taxon>
        <taxon>Bacilli</taxon>
        <taxon>Bacillales</taxon>
        <taxon>Bacillaceae</taxon>
        <taxon>Bacillus</taxon>
    </lineage>
</organism>
<dbReference type="PANTHER" id="PTHR10509">
    <property type="entry name" value="O-METHYLTRANSFERASE-RELATED"/>
    <property type="match status" value="1"/>
</dbReference>
<keyword evidence="4" id="KW-0479">Metal-binding</keyword>
<comment type="function">
    <text evidence="4">Catalyzes the methylation of 5-hydroxyuridine (ho5U) to form 5-methoxyuridine (mo5U) at position 34 in tRNAs.</text>
</comment>
<dbReference type="GO" id="GO:0016300">
    <property type="term" value="F:tRNA (uridine) methyltransferase activity"/>
    <property type="evidence" value="ECO:0007669"/>
    <property type="project" value="UniProtKB-UniRule"/>
</dbReference>
<dbReference type="GO" id="GO:0000287">
    <property type="term" value="F:magnesium ion binding"/>
    <property type="evidence" value="ECO:0007669"/>
    <property type="project" value="UniProtKB-UniRule"/>
</dbReference>
<evidence type="ECO:0000256" key="4">
    <source>
        <dbReference type="HAMAP-Rule" id="MF_02217"/>
    </source>
</evidence>
<dbReference type="InterPro" id="IPR029063">
    <property type="entry name" value="SAM-dependent_MTases_sf"/>
</dbReference>